<dbReference type="AlphaFoldDB" id="A0A4Y2F533"/>
<organism evidence="2 3">
    <name type="scientific">Araneus ventricosus</name>
    <name type="common">Orbweaver spider</name>
    <name type="synonym">Epeira ventricosa</name>
    <dbReference type="NCBI Taxonomy" id="182803"/>
    <lineage>
        <taxon>Eukaryota</taxon>
        <taxon>Metazoa</taxon>
        <taxon>Ecdysozoa</taxon>
        <taxon>Arthropoda</taxon>
        <taxon>Chelicerata</taxon>
        <taxon>Arachnida</taxon>
        <taxon>Araneae</taxon>
        <taxon>Araneomorphae</taxon>
        <taxon>Entelegynae</taxon>
        <taxon>Araneoidea</taxon>
        <taxon>Araneidae</taxon>
        <taxon>Araneus</taxon>
    </lineage>
</organism>
<keyword evidence="3" id="KW-1185">Reference proteome</keyword>
<dbReference type="Proteomes" id="UP000499080">
    <property type="component" value="Unassembled WGS sequence"/>
</dbReference>
<dbReference type="EMBL" id="BGPR01000807">
    <property type="protein sequence ID" value="GBM36261.1"/>
    <property type="molecule type" value="Genomic_DNA"/>
</dbReference>
<feature type="region of interest" description="Disordered" evidence="1">
    <location>
        <begin position="1"/>
        <end position="26"/>
    </location>
</feature>
<accession>A0A4Y2F533</accession>
<name>A0A4Y2F533_ARAVE</name>
<reference evidence="2 3" key="1">
    <citation type="journal article" date="2019" name="Sci. Rep.">
        <title>Orb-weaving spider Araneus ventricosus genome elucidates the spidroin gene catalogue.</title>
        <authorList>
            <person name="Kono N."/>
            <person name="Nakamura H."/>
            <person name="Ohtoshi R."/>
            <person name="Moran D.A.P."/>
            <person name="Shinohara A."/>
            <person name="Yoshida Y."/>
            <person name="Fujiwara M."/>
            <person name="Mori M."/>
            <person name="Tomita M."/>
            <person name="Arakawa K."/>
        </authorList>
    </citation>
    <scope>NUCLEOTIDE SEQUENCE [LARGE SCALE GENOMIC DNA]</scope>
</reference>
<evidence type="ECO:0000313" key="2">
    <source>
        <dbReference type="EMBL" id="GBM36261.1"/>
    </source>
</evidence>
<proteinExistence type="predicted"/>
<sequence length="148" mass="16470">MTRTPELAPPLQTSTPHQQEDVWPPTCDLACNGPIHDGSSVESGFEPGTLWSRRRHLTTKPPRPISSWQLTRRLSRNPKADVVKTECRPTSPCLMPLQQLNRLDGHGTCSQDRTPPHVPVPEAFTAAEPVGWTWDVQSRQNTAPCPHA</sequence>
<evidence type="ECO:0000256" key="1">
    <source>
        <dbReference type="SAM" id="MobiDB-lite"/>
    </source>
</evidence>
<comment type="caution">
    <text evidence="2">The sequence shown here is derived from an EMBL/GenBank/DDBJ whole genome shotgun (WGS) entry which is preliminary data.</text>
</comment>
<gene>
    <name evidence="2" type="ORF">AVEN_71966_1</name>
</gene>
<protein>
    <submittedName>
        <fullName evidence="2">Uncharacterized protein</fullName>
    </submittedName>
</protein>
<evidence type="ECO:0000313" key="3">
    <source>
        <dbReference type="Proteomes" id="UP000499080"/>
    </source>
</evidence>